<dbReference type="InterPro" id="IPR016162">
    <property type="entry name" value="Ald_DH_N"/>
</dbReference>
<keyword evidence="4" id="KW-1185">Reference proteome</keyword>
<evidence type="ECO:0000313" key="4">
    <source>
        <dbReference type="Proteomes" id="UP000198556"/>
    </source>
</evidence>
<dbReference type="Proteomes" id="UP000198556">
    <property type="component" value="Unassembled WGS sequence"/>
</dbReference>
<accession>A0A1H9HC02</accession>
<dbReference type="AlphaFoldDB" id="A0A1H9HC02"/>
<protein>
    <submittedName>
        <fullName evidence="3">Acyl-CoA reductase</fullName>
    </submittedName>
</protein>
<sequence length="481" mass="54216">MRYVDQDLLSIQEARVLIEKSTDAQNSLNYYSQKHIDVVLEKIVNEMKKCYSDWIILNHEATQIGKINDEVELAKELFQFFDMYQDDTYIGSCIDEDTKQVMKQGVPAGGIIAMIPPVNTVLNVMYAIFCAVKTGNTITLIPHQRNVKNIGVIVNKLNEIAQDNGFPSSAILYMQNVSEEGIQELVTYSSNRIILNIGCTSYMNDICMKNKISYYASVGQSPVFIEQTANITETVKQIVESRSYNNGILPSAEQFVVVEECIVNKVKEELKNNGAYFMTSDEEKKLMDYIQPENNFNEIGYMGKSPEDLANSAGFKVPKDTKVLVSSQKYIYDENEYVNEIFAPVLIVYEEPNWLTSCQKCIELLESNRRGHTLAIHSNDAFVIKEFISKKPVGRIVVNAPASFASLGIHSEITKSFFVGGGTTGFGTIIKNIIPEDFVYYREVGYGTTPTETKTVTSNENQKDIDELSEALLKFLNKLNK</sequence>
<dbReference type="InterPro" id="IPR016161">
    <property type="entry name" value="Ald_DH/histidinol_DH"/>
</dbReference>
<dbReference type="STRING" id="137733.SAMN05421767_10256"/>
<dbReference type="OrthoDB" id="9815791at2"/>
<dbReference type="SUPFAM" id="SSF53720">
    <property type="entry name" value="ALDH-like"/>
    <property type="match status" value="1"/>
</dbReference>
<dbReference type="GO" id="GO:0016620">
    <property type="term" value="F:oxidoreductase activity, acting on the aldehyde or oxo group of donors, NAD or NADP as acceptor"/>
    <property type="evidence" value="ECO:0007669"/>
    <property type="project" value="InterPro"/>
</dbReference>
<dbReference type="EMBL" id="FOGF01000002">
    <property type="protein sequence ID" value="SEQ59854.1"/>
    <property type="molecule type" value="Genomic_DNA"/>
</dbReference>
<dbReference type="Gene3D" id="3.40.605.10">
    <property type="entry name" value="Aldehyde Dehydrogenase, Chain A, domain 1"/>
    <property type="match status" value="1"/>
</dbReference>
<evidence type="ECO:0000259" key="2">
    <source>
        <dbReference type="Pfam" id="PF00171"/>
    </source>
</evidence>
<dbReference type="InterPro" id="IPR015590">
    <property type="entry name" value="Aldehyde_DH_dom"/>
</dbReference>
<reference evidence="3 4" key="1">
    <citation type="submission" date="2016-10" db="EMBL/GenBank/DDBJ databases">
        <authorList>
            <person name="de Groot N.N."/>
        </authorList>
    </citation>
    <scope>NUCLEOTIDE SEQUENCE [LARGE SCALE GENOMIC DNA]</scope>
    <source>
        <strain evidence="3 4">DSM 15827</strain>
    </source>
</reference>
<dbReference type="Gene3D" id="3.40.309.10">
    <property type="entry name" value="Aldehyde Dehydrogenase, Chain A, domain 2"/>
    <property type="match status" value="1"/>
</dbReference>
<evidence type="ECO:0000313" key="3">
    <source>
        <dbReference type="EMBL" id="SEQ59854.1"/>
    </source>
</evidence>
<name>A0A1H9HC02_9LACT</name>
<keyword evidence="1" id="KW-0560">Oxidoreductase</keyword>
<proteinExistence type="predicted"/>
<gene>
    <name evidence="3" type="ORF">SAMN05421767_10256</name>
</gene>
<dbReference type="PANTHER" id="PTHR11699">
    <property type="entry name" value="ALDEHYDE DEHYDROGENASE-RELATED"/>
    <property type="match status" value="1"/>
</dbReference>
<dbReference type="Pfam" id="PF00171">
    <property type="entry name" value="Aldedh"/>
    <property type="match status" value="1"/>
</dbReference>
<organism evidence="3 4">
    <name type="scientific">Granulicatella balaenopterae</name>
    <dbReference type="NCBI Taxonomy" id="137733"/>
    <lineage>
        <taxon>Bacteria</taxon>
        <taxon>Bacillati</taxon>
        <taxon>Bacillota</taxon>
        <taxon>Bacilli</taxon>
        <taxon>Lactobacillales</taxon>
        <taxon>Carnobacteriaceae</taxon>
        <taxon>Granulicatella</taxon>
    </lineage>
</organism>
<dbReference type="InterPro" id="IPR016163">
    <property type="entry name" value="Ald_DH_C"/>
</dbReference>
<feature type="domain" description="Aldehyde dehydrogenase" evidence="2">
    <location>
        <begin position="15"/>
        <end position="273"/>
    </location>
</feature>
<evidence type="ECO:0000256" key="1">
    <source>
        <dbReference type="ARBA" id="ARBA00023002"/>
    </source>
</evidence>
<dbReference type="RefSeq" id="WP_089745661.1">
    <property type="nucleotide sequence ID" value="NZ_FOGF01000002.1"/>
</dbReference>